<evidence type="ECO:0000313" key="3">
    <source>
        <dbReference type="Proteomes" id="UP000507222"/>
    </source>
</evidence>
<sequence length="289" mass="31716">MELGSLLVCPFILCLGPPEVSWLRYGGLGVNHSWAFEPGAGHLNIPQVPKEGGDLGPGYLPIELPIGKGTRKGYLCRFRGAGVEGRQFEGEGLHLVLLNPCRTARVARVPRGVGRAARVLKEAGLLEFFRYVIFEAIFPLLNPCRSARPRHWFLGTRALEKRVPWSWVLSGKAEPLPKGGLRNYIGGAHFLFGKFSLASGAESLEPGVGDLGWSRQGSLQHRGPQSPWCFSSGPLRARFALGPGLFWSRTFRLGDFSKGPESLSSLVKLQGRLSQFFSRAWVRQGLGKV</sequence>
<organism evidence="2 3">
    <name type="scientific">Prunus armeniaca</name>
    <name type="common">Apricot</name>
    <name type="synonym">Armeniaca vulgaris</name>
    <dbReference type="NCBI Taxonomy" id="36596"/>
    <lineage>
        <taxon>Eukaryota</taxon>
        <taxon>Viridiplantae</taxon>
        <taxon>Streptophyta</taxon>
        <taxon>Embryophyta</taxon>
        <taxon>Tracheophyta</taxon>
        <taxon>Spermatophyta</taxon>
        <taxon>Magnoliopsida</taxon>
        <taxon>eudicotyledons</taxon>
        <taxon>Gunneridae</taxon>
        <taxon>Pentapetalae</taxon>
        <taxon>rosids</taxon>
        <taxon>fabids</taxon>
        <taxon>Rosales</taxon>
        <taxon>Rosaceae</taxon>
        <taxon>Amygdaloideae</taxon>
        <taxon>Amygdaleae</taxon>
        <taxon>Prunus</taxon>
    </lineage>
</organism>
<protein>
    <submittedName>
        <fullName evidence="2">Uncharacterized protein</fullName>
    </submittedName>
</protein>
<keyword evidence="1" id="KW-0732">Signal</keyword>
<proteinExistence type="predicted"/>
<dbReference type="Proteomes" id="UP000507222">
    <property type="component" value="Unassembled WGS sequence"/>
</dbReference>
<reference evidence="2 3" key="1">
    <citation type="submission" date="2020-05" db="EMBL/GenBank/DDBJ databases">
        <authorList>
            <person name="Campoy J."/>
            <person name="Schneeberger K."/>
            <person name="Spophaly S."/>
        </authorList>
    </citation>
    <scope>NUCLEOTIDE SEQUENCE [LARGE SCALE GENOMIC DNA]</scope>
    <source>
        <strain evidence="2">PruArmRojPasFocal</strain>
    </source>
</reference>
<dbReference type="AlphaFoldDB" id="A0A6J5UNW0"/>
<gene>
    <name evidence="2" type="ORF">CURHAP_LOCUS27554</name>
</gene>
<name>A0A6J5UNW0_PRUAR</name>
<accession>A0A6J5UNW0</accession>
<feature type="signal peptide" evidence="1">
    <location>
        <begin position="1"/>
        <end position="22"/>
    </location>
</feature>
<dbReference type="EMBL" id="CAEKDK010000004">
    <property type="protein sequence ID" value="CAB4277682.1"/>
    <property type="molecule type" value="Genomic_DNA"/>
</dbReference>
<feature type="chain" id="PRO_5026920034" evidence="1">
    <location>
        <begin position="23"/>
        <end position="289"/>
    </location>
</feature>
<evidence type="ECO:0000256" key="1">
    <source>
        <dbReference type="SAM" id="SignalP"/>
    </source>
</evidence>
<evidence type="ECO:0000313" key="2">
    <source>
        <dbReference type="EMBL" id="CAB4277682.1"/>
    </source>
</evidence>